<gene>
    <name evidence="2" type="ORF">GOBAR_AA25928</name>
</gene>
<dbReference type="Proteomes" id="UP000239757">
    <property type="component" value="Unassembled WGS sequence"/>
</dbReference>
<sequence>MSMFKAFINTQSKSSARHVDLFPVVPGSMEGIALLVAALTTVFTHEKADTGSHHVAYLPAQPPVTSPPPTLNTPPVPLAPPCFNTTAYTVHSHA</sequence>
<evidence type="ECO:0000313" key="3">
    <source>
        <dbReference type="Proteomes" id="UP000239757"/>
    </source>
</evidence>
<keyword evidence="1" id="KW-0812">Transmembrane</keyword>
<accession>A0A2P5WUJ7</accession>
<reference evidence="2 3" key="1">
    <citation type="submission" date="2015-01" db="EMBL/GenBank/DDBJ databases">
        <title>Genome of allotetraploid Gossypium barbadense reveals genomic plasticity and fiber elongation in cotton evolution.</title>
        <authorList>
            <person name="Chen X."/>
            <person name="Liu X."/>
            <person name="Zhao B."/>
            <person name="Zheng H."/>
            <person name="Hu Y."/>
            <person name="Lu G."/>
            <person name="Yang C."/>
            <person name="Chen J."/>
            <person name="Shan C."/>
            <person name="Zhang L."/>
            <person name="Zhou Y."/>
            <person name="Wang L."/>
            <person name="Guo W."/>
            <person name="Bai Y."/>
            <person name="Ruan J."/>
            <person name="Shangguan X."/>
            <person name="Mao Y."/>
            <person name="Jiang J."/>
            <person name="Zhu Y."/>
            <person name="Lei J."/>
            <person name="Kang H."/>
            <person name="Chen S."/>
            <person name="He X."/>
            <person name="Wang R."/>
            <person name="Wang Y."/>
            <person name="Chen J."/>
            <person name="Wang L."/>
            <person name="Yu S."/>
            <person name="Wang B."/>
            <person name="Wei J."/>
            <person name="Song S."/>
            <person name="Lu X."/>
            <person name="Gao Z."/>
            <person name="Gu W."/>
            <person name="Deng X."/>
            <person name="Ma D."/>
            <person name="Wang S."/>
            <person name="Liang W."/>
            <person name="Fang L."/>
            <person name="Cai C."/>
            <person name="Zhu X."/>
            <person name="Zhou B."/>
            <person name="Zhang Y."/>
            <person name="Chen Z."/>
            <person name="Xu S."/>
            <person name="Zhu R."/>
            <person name="Wang S."/>
            <person name="Zhang T."/>
            <person name="Zhao G."/>
        </authorList>
    </citation>
    <scope>NUCLEOTIDE SEQUENCE [LARGE SCALE GENOMIC DNA]</scope>
    <source>
        <strain evidence="3">cv. Xinhai21</strain>
        <tissue evidence="2">Leaf</tissue>
    </source>
</reference>
<evidence type="ECO:0000313" key="2">
    <source>
        <dbReference type="EMBL" id="PPR94739.1"/>
    </source>
</evidence>
<evidence type="ECO:0000256" key="1">
    <source>
        <dbReference type="SAM" id="Phobius"/>
    </source>
</evidence>
<keyword evidence="1" id="KW-0472">Membrane</keyword>
<proteinExistence type="predicted"/>
<dbReference type="AlphaFoldDB" id="A0A2P5WUJ7"/>
<keyword evidence="1" id="KW-1133">Transmembrane helix</keyword>
<feature type="transmembrane region" description="Helical" evidence="1">
    <location>
        <begin position="21"/>
        <end position="43"/>
    </location>
</feature>
<protein>
    <submittedName>
        <fullName evidence="2">Uncharacterized protein</fullName>
    </submittedName>
</protein>
<organism evidence="2 3">
    <name type="scientific">Gossypium barbadense</name>
    <name type="common">Sea Island cotton</name>
    <name type="synonym">Hibiscus barbadensis</name>
    <dbReference type="NCBI Taxonomy" id="3634"/>
    <lineage>
        <taxon>Eukaryota</taxon>
        <taxon>Viridiplantae</taxon>
        <taxon>Streptophyta</taxon>
        <taxon>Embryophyta</taxon>
        <taxon>Tracheophyta</taxon>
        <taxon>Spermatophyta</taxon>
        <taxon>Magnoliopsida</taxon>
        <taxon>eudicotyledons</taxon>
        <taxon>Gunneridae</taxon>
        <taxon>Pentapetalae</taxon>
        <taxon>rosids</taxon>
        <taxon>malvids</taxon>
        <taxon>Malvales</taxon>
        <taxon>Malvaceae</taxon>
        <taxon>Malvoideae</taxon>
        <taxon>Gossypium</taxon>
    </lineage>
</organism>
<dbReference type="EMBL" id="KZ666448">
    <property type="protein sequence ID" value="PPR94739.1"/>
    <property type="molecule type" value="Genomic_DNA"/>
</dbReference>
<name>A0A2P5WUJ7_GOSBA</name>